<reference evidence="1" key="1">
    <citation type="journal article" date="2019" name="Sci. Rep.">
        <title>Draft genome of Tanacetum cinerariifolium, the natural source of mosquito coil.</title>
        <authorList>
            <person name="Yamashiro T."/>
            <person name="Shiraishi A."/>
            <person name="Satake H."/>
            <person name="Nakayama K."/>
        </authorList>
    </citation>
    <scope>NUCLEOTIDE SEQUENCE</scope>
</reference>
<feature type="non-terminal residue" evidence="1">
    <location>
        <position position="1"/>
    </location>
</feature>
<dbReference type="EMBL" id="BKCJ011398795">
    <property type="protein sequence ID" value="GFD29869.1"/>
    <property type="molecule type" value="Genomic_DNA"/>
</dbReference>
<sequence length="42" mass="4657">SWESQQLVMVEVEVVVVPEVIVLEYVVPGMLMGDLDVVVVVE</sequence>
<organism evidence="1">
    <name type="scientific">Tanacetum cinerariifolium</name>
    <name type="common">Dalmatian daisy</name>
    <name type="synonym">Chrysanthemum cinerariifolium</name>
    <dbReference type="NCBI Taxonomy" id="118510"/>
    <lineage>
        <taxon>Eukaryota</taxon>
        <taxon>Viridiplantae</taxon>
        <taxon>Streptophyta</taxon>
        <taxon>Embryophyta</taxon>
        <taxon>Tracheophyta</taxon>
        <taxon>Spermatophyta</taxon>
        <taxon>Magnoliopsida</taxon>
        <taxon>eudicotyledons</taxon>
        <taxon>Gunneridae</taxon>
        <taxon>Pentapetalae</taxon>
        <taxon>asterids</taxon>
        <taxon>campanulids</taxon>
        <taxon>Asterales</taxon>
        <taxon>Asteraceae</taxon>
        <taxon>Asteroideae</taxon>
        <taxon>Anthemideae</taxon>
        <taxon>Anthemidinae</taxon>
        <taxon>Tanacetum</taxon>
    </lineage>
</organism>
<name>A0A699V801_TANCI</name>
<gene>
    <name evidence="1" type="ORF">Tci_901838</name>
</gene>
<dbReference type="AlphaFoldDB" id="A0A699V801"/>
<comment type="caution">
    <text evidence="1">The sequence shown here is derived from an EMBL/GenBank/DDBJ whole genome shotgun (WGS) entry which is preliminary data.</text>
</comment>
<evidence type="ECO:0000313" key="1">
    <source>
        <dbReference type="EMBL" id="GFD29869.1"/>
    </source>
</evidence>
<accession>A0A699V801</accession>
<proteinExistence type="predicted"/>
<protein>
    <submittedName>
        <fullName evidence="1">Uncharacterized protein</fullName>
    </submittedName>
</protein>